<protein>
    <recommendedName>
        <fullName evidence="8">Ribonuclease R</fullName>
        <shortName evidence="8">RNase R</shortName>
        <ecNumber evidence="8">3.1.13.1</ecNumber>
    </recommendedName>
</protein>
<dbReference type="InterPro" id="IPR011805">
    <property type="entry name" value="RNase_R"/>
</dbReference>
<evidence type="ECO:0000256" key="4">
    <source>
        <dbReference type="ARBA" id="ARBA00022722"/>
    </source>
</evidence>
<evidence type="ECO:0000313" key="11">
    <source>
        <dbReference type="EMBL" id="AVD70166.1"/>
    </source>
</evidence>
<evidence type="ECO:0000313" key="12">
    <source>
        <dbReference type="Proteomes" id="UP000239867"/>
    </source>
</evidence>
<dbReference type="EC" id="3.1.13.1" evidence="8"/>
<dbReference type="InterPro" id="IPR004476">
    <property type="entry name" value="RNase_II/RNase_R"/>
</dbReference>
<keyword evidence="6 8" id="KW-0269">Exonuclease</keyword>
<evidence type="ECO:0000256" key="1">
    <source>
        <dbReference type="ARBA" id="ARBA00001849"/>
    </source>
</evidence>
<dbReference type="Proteomes" id="UP000239867">
    <property type="component" value="Chromosome"/>
</dbReference>
<comment type="catalytic activity">
    <reaction evidence="1 8">
        <text>Exonucleolytic cleavage in the 3'- to 5'-direction to yield nucleoside 5'-phosphates.</text>
        <dbReference type="EC" id="3.1.13.1"/>
    </reaction>
</comment>
<accession>A0A2L1GKJ9</accession>
<dbReference type="GO" id="GO:0003723">
    <property type="term" value="F:RNA binding"/>
    <property type="evidence" value="ECO:0007669"/>
    <property type="project" value="UniProtKB-UniRule"/>
</dbReference>
<evidence type="ECO:0000259" key="10">
    <source>
        <dbReference type="PROSITE" id="PS50126"/>
    </source>
</evidence>
<dbReference type="HAMAP" id="MF_01895">
    <property type="entry name" value="RNase_R"/>
    <property type="match status" value="1"/>
</dbReference>
<dbReference type="SMART" id="SM00316">
    <property type="entry name" value="S1"/>
    <property type="match status" value="1"/>
</dbReference>
<evidence type="ECO:0000256" key="5">
    <source>
        <dbReference type="ARBA" id="ARBA00022801"/>
    </source>
</evidence>
<dbReference type="NCBIfam" id="TIGR00358">
    <property type="entry name" value="3_prime_RNase"/>
    <property type="match status" value="1"/>
</dbReference>
<dbReference type="InterPro" id="IPR001900">
    <property type="entry name" value="RNase_II/R"/>
</dbReference>
<keyword evidence="5 8" id="KW-0378">Hydrolase</keyword>
<comment type="subcellular location">
    <subcellularLocation>
        <location evidence="2 8">Cytoplasm</location>
    </subcellularLocation>
</comment>
<feature type="compositionally biased region" description="Low complexity" evidence="9">
    <location>
        <begin position="10"/>
        <end position="32"/>
    </location>
</feature>
<dbReference type="PROSITE" id="PS50126">
    <property type="entry name" value="S1"/>
    <property type="match status" value="1"/>
</dbReference>
<evidence type="ECO:0000256" key="8">
    <source>
        <dbReference type="HAMAP-Rule" id="MF_01895"/>
    </source>
</evidence>
<dbReference type="InterPro" id="IPR003029">
    <property type="entry name" value="S1_domain"/>
</dbReference>
<reference evidence="11 12" key="1">
    <citation type="journal article" date="2018" name="MBio">
        <title>Insights into the evolution of host association through the isolation and characterization of a novel human periodontal pathobiont, Desulfobulbus oralis.</title>
        <authorList>
            <person name="Cross K.L."/>
            <person name="Chirania P."/>
            <person name="Xiong W."/>
            <person name="Beall C.J."/>
            <person name="Elkins J.G."/>
            <person name="Giannone R.J."/>
            <person name="Griffen A.L."/>
            <person name="Guss A.M."/>
            <person name="Hettich R.L."/>
            <person name="Joshi S.S."/>
            <person name="Mokrzan E.M."/>
            <person name="Martin R.K."/>
            <person name="Zhulin I.B."/>
            <person name="Leys E.J."/>
            <person name="Podar M."/>
        </authorList>
    </citation>
    <scope>NUCLEOTIDE SEQUENCE [LARGE SCALE GENOMIC DNA]</scope>
    <source>
        <strain evidence="11 12">ORNL</strain>
    </source>
</reference>
<dbReference type="PANTHER" id="PTHR23355:SF9">
    <property type="entry name" value="DIS3-LIKE EXONUCLEASE 2"/>
    <property type="match status" value="1"/>
</dbReference>
<dbReference type="Pfam" id="PF17876">
    <property type="entry name" value="CSD2"/>
    <property type="match status" value="1"/>
</dbReference>
<dbReference type="InterPro" id="IPR050180">
    <property type="entry name" value="RNR_Ribonuclease"/>
</dbReference>
<dbReference type="InterPro" id="IPR013223">
    <property type="entry name" value="RNase_B_OB_dom"/>
</dbReference>
<dbReference type="PANTHER" id="PTHR23355">
    <property type="entry name" value="RIBONUCLEASE"/>
    <property type="match status" value="1"/>
</dbReference>
<evidence type="ECO:0000256" key="2">
    <source>
        <dbReference type="ARBA" id="ARBA00004496"/>
    </source>
</evidence>
<feature type="domain" description="S1 motif" evidence="10">
    <location>
        <begin position="585"/>
        <end position="666"/>
    </location>
</feature>
<dbReference type="PROSITE" id="PS01175">
    <property type="entry name" value="RIBONUCLEASE_II"/>
    <property type="match status" value="1"/>
</dbReference>
<dbReference type="GO" id="GO:0006402">
    <property type="term" value="P:mRNA catabolic process"/>
    <property type="evidence" value="ECO:0007669"/>
    <property type="project" value="TreeGrafter"/>
</dbReference>
<dbReference type="Pfam" id="PF08206">
    <property type="entry name" value="OB_RNB"/>
    <property type="match status" value="1"/>
</dbReference>
<dbReference type="InterPro" id="IPR011129">
    <property type="entry name" value="CSD"/>
</dbReference>
<evidence type="ECO:0000256" key="7">
    <source>
        <dbReference type="ARBA" id="ARBA00022884"/>
    </source>
</evidence>
<dbReference type="OrthoDB" id="9764149at2"/>
<sequence length="666" mass="72047">MAIKRRSQKRGAGFAALQRRAGGRAPRPATGRRQVTGVLEVTAKGFGFVAPTGQSALAGGKDIFIARSDLGGAVHGDTVAVRLLGTGRGRQEGVVCRVLQRAWTQVCGIFSASPAGGFIVPDNERLSQSFVVGRTDALAKNADGLAVLAEILDYGSESRQAQAKIVQILGDPLDAAVQERMALFAAGLATAFPKAVLAEVAALPELSECEPGREDLRHLPHVTIDGGDARDFDDAICVARAAEGGFMLYVSIADVSHYVRPGSALDREAYRRGTSVYLPGRVLPMLPERLSNDLCSLMPDVPRPAFTAILRFDAAGRRTGQRFTKSLIQSARRCTYAEIDRLLFQDGAPPAHAPAAILPMLELARSLARLLKAQRLTRGSLEFDAPEPEVELKGGRVVAIRRAARTGAHMLVEDCMLAANEAVAETLARARQPVLYRIHEAPDPEKLEIFADAARSLGLQLPPGAPDSGWVAQVLALSADLPQAYMISNLLLRSMLQARYSPENLGHFGLAADTYLHFTSPIRRYPDLIAHRVLQAWLQREQAAMAAADLAEAGLHLSRCERRAIELERDVLARMAVLCLHGREGESFGATISGFSSFGLYLDLEASGISGGVPMSLLPADYYLLDKRRHRLIGERHGRIFQLGDVVQARLETADITTRRLVFSLA</sequence>
<dbReference type="Pfam" id="PF00773">
    <property type="entry name" value="RNB"/>
    <property type="match status" value="1"/>
</dbReference>
<dbReference type="InterPro" id="IPR022966">
    <property type="entry name" value="RNase_II/R_CS"/>
</dbReference>
<dbReference type="KEGG" id="deo:CAY53_00605"/>
<dbReference type="Gene3D" id="2.40.50.140">
    <property type="entry name" value="Nucleic acid-binding proteins"/>
    <property type="match status" value="2"/>
</dbReference>
<keyword evidence="3 8" id="KW-0963">Cytoplasm</keyword>
<dbReference type="GO" id="GO:0008859">
    <property type="term" value="F:exoribonuclease II activity"/>
    <property type="evidence" value="ECO:0007669"/>
    <property type="project" value="UniProtKB-UniRule"/>
</dbReference>
<dbReference type="NCBIfam" id="TIGR02063">
    <property type="entry name" value="RNase_R"/>
    <property type="match status" value="1"/>
</dbReference>
<dbReference type="CDD" id="cd04471">
    <property type="entry name" value="S1_RNase_R"/>
    <property type="match status" value="1"/>
</dbReference>
<keyword evidence="4 8" id="KW-0540">Nuclease</keyword>
<dbReference type="InterPro" id="IPR040476">
    <property type="entry name" value="CSD2"/>
</dbReference>
<evidence type="ECO:0000256" key="3">
    <source>
        <dbReference type="ARBA" id="ARBA00022490"/>
    </source>
</evidence>
<gene>
    <name evidence="8" type="primary">rnr</name>
    <name evidence="11" type="ORF">CAY53_00605</name>
</gene>
<proteinExistence type="inferred from homology"/>
<dbReference type="InterPro" id="IPR012340">
    <property type="entry name" value="NA-bd_OB-fold"/>
</dbReference>
<feature type="region of interest" description="Disordered" evidence="9">
    <location>
        <begin position="1"/>
        <end position="32"/>
    </location>
</feature>
<evidence type="ECO:0000256" key="6">
    <source>
        <dbReference type="ARBA" id="ARBA00022839"/>
    </source>
</evidence>
<organism evidence="11 12">
    <name type="scientific">Desulfobulbus oralis</name>
    <dbReference type="NCBI Taxonomy" id="1986146"/>
    <lineage>
        <taxon>Bacteria</taxon>
        <taxon>Pseudomonadati</taxon>
        <taxon>Thermodesulfobacteriota</taxon>
        <taxon>Desulfobulbia</taxon>
        <taxon>Desulfobulbales</taxon>
        <taxon>Desulfobulbaceae</taxon>
        <taxon>Desulfobulbus</taxon>
    </lineage>
</organism>
<dbReference type="RefSeq" id="WP_104935492.1">
    <property type="nucleotide sequence ID" value="NZ_CP021255.1"/>
</dbReference>
<keyword evidence="12" id="KW-1185">Reference proteome</keyword>
<dbReference type="SUPFAM" id="SSF50249">
    <property type="entry name" value="Nucleic acid-binding proteins"/>
    <property type="match status" value="3"/>
</dbReference>
<dbReference type="SMART" id="SM00955">
    <property type="entry name" value="RNB"/>
    <property type="match status" value="1"/>
</dbReference>
<dbReference type="GO" id="GO:0005829">
    <property type="term" value="C:cytosol"/>
    <property type="evidence" value="ECO:0007669"/>
    <property type="project" value="TreeGrafter"/>
</dbReference>
<dbReference type="AlphaFoldDB" id="A0A2L1GKJ9"/>
<name>A0A2L1GKJ9_9BACT</name>
<comment type="function">
    <text evidence="8">3'-5' exoribonuclease that releases 5'-nucleoside monophosphates and is involved in maturation of structured RNAs.</text>
</comment>
<dbReference type="EMBL" id="CP021255">
    <property type="protein sequence ID" value="AVD70166.1"/>
    <property type="molecule type" value="Genomic_DNA"/>
</dbReference>
<evidence type="ECO:0000256" key="9">
    <source>
        <dbReference type="SAM" id="MobiDB-lite"/>
    </source>
</evidence>
<comment type="similarity">
    <text evidence="8">Belongs to the RNR ribonuclease family. RNase R subfamily.</text>
</comment>
<keyword evidence="7 8" id="KW-0694">RNA-binding</keyword>
<dbReference type="SMART" id="SM00357">
    <property type="entry name" value="CSP"/>
    <property type="match status" value="1"/>
</dbReference>